<dbReference type="InterPro" id="IPR013785">
    <property type="entry name" value="Aldolase_TIM"/>
</dbReference>
<dbReference type="Pfam" id="PF04055">
    <property type="entry name" value="Radical_SAM"/>
    <property type="match status" value="1"/>
</dbReference>
<dbReference type="InterPro" id="IPR034457">
    <property type="entry name" value="Organic_radical-activating"/>
</dbReference>
<reference evidence="9 10" key="1">
    <citation type="submission" date="2014-03" db="EMBL/GenBank/DDBJ databases">
        <title>Genomics of Bifidobacteria.</title>
        <authorList>
            <person name="Ventura M."/>
            <person name="Milani C."/>
            <person name="Lugli G.A."/>
        </authorList>
    </citation>
    <scope>NUCLEOTIDE SEQUENCE [LARGE SCALE GENOMIC DNA]</scope>
    <source>
        <strain evidence="9 10">DSM 23969</strain>
    </source>
</reference>
<keyword evidence="2" id="KW-0004">4Fe-4S</keyword>
<dbReference type="OrthoDB" id="9778883at2"/>
<keyword evidence="10" id="KW-1185">Reference proteome</keyword>
<evidence type="ECO:0000256" key="1">
    <source>
        <dbReference type="ARBA" id="ARBA00001966"/>
    </source>
</evidence>
<evidence type="ECO:0000256" key="2">
    <source>
        <dbReference type="ARBA" id="ARBA00022485"/>
    </source>
</evidence>
<dbReference type="PANTHER" id="PTHR30352:SF5">
    <property type="entry name" value="PYRUVATE FORMATE-LYASE 1-ACTIVATING ENZYME"/>
    <property type="match status" value="1"/>
</dbReference>
<evidence type="ECO:0000256" key="4">
    <source>
        <dbReference type="ARBA" id="ARBA00022723"/>
    </source>
</evidence>
<dbReference type="InterPro" id="IPR058240">
    <property type="entry name" value="rSAM_sf"/>
</dbReference>
<evidence type="ECO:0000313" key="10">
    <source>
        <dbReference type="Proteomes" id="UP000029108"/>
    </source>
</evidence>
<dbReference type="GO" id="GO:0016829">
    <property type="term" value="F:lyase activity"/>
    <property type="evidence" value="ECO:0007669"/>
    <property type="project" value="UniProtKB-KW"/>
</dbReference>
<comment type="cofactor">
    <cofactor evidence="1">
        <name>[4Fe-4S] cluster</name>
        <dbReference type="ChEBI" id="CHEBI:49883"/>
    </cofactor>
</comment>
<feature type="compositionally biased region" description="Basic and acidic residues" evidence="7">
    <location>
        <begin position="20"/>
        <end position="30"/>
    </location>
</feature>
<dbReference type="SFLD" id="SFLDG01101">
    <property type="entry name" value="Uncharacterised_Radical_SAM_Su"/>
    <property type="match status" value="1"/>
</dbReference>
<dbReference type="SFLD" id="SFLDS00029">
    <property type="entry name" value="Radical_SAM"/>
    <property type="match status" value="1"/>
</dbReference>
<evidence type="ECO:0000256" key="6">
    <source>
        <dbReference type="ARBA" id="ARBA00023014"/>
    </source>
</evidence>
<evidence type="ECO:0000256" key="3">
    <source>
        <dbReference type="ARBA" id="ARBA00022691"/>
    </source>
</evidence>
<dbReference type="InterPro" id="IPR007197">
    <property type="entry name" value="rSAM"/>
</dbReference>
<dbReference type="NCBIfam" id="TIGR04337">
    <property type="entry name" value="AmmeMemoSam_rS"/>
    <property type="match status" value="1"/>
</dbReference>
<name>A0A086ZF82_9BIFI</name>
<dbReference type="PROSITE" id="PS51918">
    <property type="entry name" value="RADICAL_SAM"/>
    <property type="match status" value="1"/>
</dbReference>
<evidence type="ECO:0000256" key="7">
    <source>
        <dbReference type="SAM" id="MobiDB-lite"/>
    </source>
</evidence>
<dbReference type="EMBL" id="JGYN01000043">
    <property type="protein sequence ID" value="KFI45182.1"/>
    <property type="molecule type" value="Genomic_DNA"/>
</dbReference>
<dbReference type="STRING" id="1437608.GCA_000771645_02481"/>
<dbReference type="GO" id="GO:0046872">
    <property type="term" value="F:metal ion binding"/>
    <property type="evidence" value="ECO:0007669"/>
    <property type="project" value="UniProtKB-KW"/>
</dbReference>
<evidence type="ECO:0000259" key="8">
    <source>
        <dbReference type="PROSITE" id="PS51918"/>
    </source>
</evidence>
<comment type="caution">
    <text evidence="9">The sequence shown here is derived from an EMBL/GenBank/DDBJ whole genome shotgun (WGS) entry which is preliminary data.</text>
</comment>
<dbReference type="CDD" id="cd01335">
    <property type="entry name" value="Radical_SAM"/>
    <property type="match status" value="1"/>
</dbReference>
<dbReference type="Gene3D" id="3.20.20.70">
    <property type="entry name" value="Aldolase class I"/>
    <property type="match status" value="1"/>
</dbReference>
<gene>
    <name evidence="9" type="ORF">BBIA_2350</name>
</gene>
<evidence type="ECO:0000256" key="5">
    <source>
        <dbReference type="ARBA" id="ARBA00023004"/>
    </source>
</evidence>
<dbReference type="Proteomes" id="UP000029108">
    <property type="component" value="Unassembled WGS sequence"/>
</dbReference>
<keyword evidence="9" id="KW-0456">Lyase</keyword>
<protein>
    <submittedName>
        <fullName evidence="9">Pyruvate formate-lyase activating enzyme</fullName>
    </submittedName>
</protein>
<dbReference type="AlphaFoldDB" id="A0A086ZF82"/>
<organism evidence="9 10">
    <name type="scientific">Bifidobacterium biavatii DSM 23969</name>
    <dbReference type="NCBI Taxonomy" id="1437608"/>
    <lineage>
        <taxon>Bacteria</taxon>
        <taxon>Bacillati</taxon>
        <taxon>Actinomycetota</taxon>
        <taxon>Actinomycetes</taxon>
        <taxon>Bifidobacteriales</taxon>
        <taxon>Bifidobacteriaceae</taxon>
        <taxon>Bifidobacterium</taxon>
    </lineage>
</organism>
<keyword evidence="3" id="KW-0949">S-adenosyl-L-methionine</keyword>
<keyword evidence="6" id="KW-0411">Iron-sulfur</keyword>
<keyword evidence="9" id="KW-0670">Pyruvate</keyword>
<dbReference type="GO" id="GO:0051539">
    <property type="term" value="F:4 iron, 4 sulfur cluster binding"/>
    <property type="evidence" value="ECO:0007669"/>
    <property type="project" value="UniProtKB-KW"/>
</dbReference>
<dbReference type="PANTHER" id="PTHR30352">
    <property type="entry name" value="PYRUVATE FORMATE-LYASE-ACTIVATING ENZYME"/>
    <property type="match status" value="1"/>
</dbReference>
<keyword evidence="5" id="KW-0408">Iron</keyword>
<feature type="domain" description="Radical SAM core" evidence="8">
    <location>
        <begin position="115"/>
        <end position="336"/>
    </location>
</feature>
<evidence type="ECO:0000313" key="9">
    <source>
        <dbReference type="EMBL" id="KFI45182.1"/>
    </source>
</evidence>
<dbReference type="SUPFAM" id="SSF102114">
    <property type="entry name" value="Radical SAM enzymes"/>
    <property type="match status" value="1"/>
</dbReference>
<sequence length="402" mass="44257">MNTEDGESGATEFVRAATRPTDEQLARSETGECTPTRTPVTEESRAIAPATGRWQHRLADGRAQCELCPRHCTLRDGQRGFCFVRSNHHGTIMLDTYGLSSGFAMDPVEKKPLNHFYPGSAVLSFGTAGCNSACRYCQNWSISASRQWSTLAVEASPEKIAAVAADYGARSVAFTYNDPIIFAEYAIDTAQACHERGIDAIAVTAGYMSAAARGDFYRVMDAANIDLKGFTDDFYRRVTGTRLRDVLDTIEYVCNETDTWVELTTLLIPGYNDDDAQLHAECAWIRDHCGRNVPLHFSAFHPDYKMRDVPPTPLATLVHAREIAMGEGLRFVYTGNVINRDGDTTFCPGCGAALIVRDRYDIVAYRLSADGRCPNCGTAIPGRWSADGAGGFGRRRWRVAAR</sequence>
<proteinExistence type="predicted"/>
<accession>A0A086ZF82</accession>
<dbReference type="RefSeq" id="WP_081892411.1">
    <property type="nucleotide sequence ID" value="NZ_JDUU01000008.1"/>
</dbReference>
<dbReference type="eggNOG" id="COG1180">
    <property type="taxonomic scope" value="Bacteria"/>
</dbReference>
<keyword evidence="4" id="KW-0479">Metal-binding</keyword>
<dbReference type="InterPro" id="IPR027596">
    <property type="entry name" value="AmmeMemoSam_rS"/>
</dbReference>
<feature type="region of interest" description="Disordered" evidence="7">
    <location>
        <begin position="1"/>
        <end position="37"/>
    </location>
</feature>